<dbReference type="STRING" id="1503.CLPU_11c00880"/>
<dbReference type="Proteomes" id="UP000037267">
    <property type="component" value="Unassembled WGS sequence"/>
</dbReference>
<evidence type="ECO:0000256" key="4">
    <source>
        <dbReference type="ARBA" id="ARBA00066388"/>
    </source>
</evidence>
<keyword evidence="1" id="KW-0813">Transport</keyword>
<name>A0A0L0W8P8_GOTPU</name>
<proteinExistence type="predicted"/>
<evidence type="ECO:0000259" key="5">
    <source>
        <dbReference type="PROSITE" id="PS50893"/>
    </source>
</evidence>
<dbReference type="EMBL" id="LGSS01000011">
    <property type="protein sequence ID" value="KNF07919.1"/>
    <property type="molecule type" value="Genomic_DNA"/>
</dbReference>
<dbReference type="InterPro" id="IPR003593">
    <property type="entry name" value="AAA+_ATPase"/>
</dbReference>
<dbReference type="AlphaFoldDB" id="A0A0L0W8P8"/>
<dbReference type="PROSITE" id="PS00211">
    <property type="entry name" value="ABC_TRANSPORTER_1"/>
    <property type="match status" value="1"/>
</dbReference>
<dbReference type="Gene3D" id="3.40.50.300">
    <property type="entry name" value="P-loop containing nucleotide triphosphate hydrolases"/>
    <property type="match status" value="1"/>
</dbReference>
<evidence type="ECO:0000256" key="3">
    <source>
        <dbReference type="ARBA" id="ARBA00022840"/>
    </source>
</evidence>
<sequence length="345" mass="39525">MLKLENVNKKFGTFELKNITLEVKDGEYFVILGPTGTGKTIILETIAGMYSPDSGYLYINNIIANNIPPEDRNIGFVYQDYMLFPHLSVKENILFGLNSKKFSKSYKDRFLNEICDILNIKYLLERSISTLSGGEQQRIAFARAIAINPKILLLDEPMSALDPNTKESFMRELKSIHKTLKTTTIHITHDFNEAMYLADRIGIMFEGQLLQVGTPEEIFYNPKSLLVAKFIGAENIFSCYIQNNIAYLENDIQIKIIHKEDGYNTHICLPSDKVKISNKKIYGKENTFMGYVKEIIPKNHCNKLIVDIGINISIICMRHTTENLSLTINSKVWIQFDKENLNIFL</sequence>
<evidence type="ECO:0000313" key="7">
    <source>
        <dbReference type="Proteomes" id="UP000037267"/>
    </source>
</evidence>
<dbReference type="InterPro" id="IPR027417">
    <property type="entry name" value="P-loop_NTPase"/>
</dbReference>
<dbReference type="EC" id="7.6.2.9" evidence="4"/>
<dbReference type="OrthoDB" id="9802264at2"/>
<keyword evidence="6" id="KW-0378">Hydrolase</keyword>
<dbReference type="InterPro" id="IPR008995">
    <property type="entry name" value="Mo/tungstate-bd_C_term_dom"/>
</dbReference>
<dbReference type="InterPro" id="IPR003439">
    <property type="entry name" value="ABC_transporter-like_ATP-bd"/>
</dbReference>
<dbReference type="FunFam" id="3.40.50.300:FF:000425">
    <property type="entry name" value="Probable ABC transporter, ATP-binding subunit"/>
    <property type="match status" value="1"/>
</dbReference>
<organism evidence="6 7">
    <name type="scientific">Gottschalkia purinilytica</name>
    <name type="common">Clostridium purinilyticum</name>
    <dbReference type="NCBI Taxonomy" id="1503"/>
    <lineage>
        <taxon>Bacteria</taxon>
        <taxon>Bacillati</taxon>
        <taxon>Bacillota</taxon>
        <taxon>Tissierellia</taxon>
        <taxon>Tissierellales</taxon>
        <taxon>Gottschalkiaceae</taxon>
        <taxon>Gottschalkia</taxon>
    </lineage>
</organism>
<dbReference type="PANTHER" id="PTHR42781">
    <property type="entry name" value="SPERMIDINE/PUTRESCINE IMPORT ATP-BINDING PROTEIN POTA"/>
    <property type="match status" value="1"/>
</dbReference>
<dbReference type="GO" id="GO:0005524">
    <property type="term" value="F:ATP binding"/>
    <property type="evidence" value="ECO:0007669"/>
    <property type="project" value="UniProtKB-KW"/>
</dbReference>
<accession>A0A0L0W8P8</accession>
<dbReference type="GO" id="GO:0015418">
    <property type="term" value="F:ABC-type quaternary ammonium compound transporting activity"/>
    <property type="evidence" value="ECO:0007669"/>
    <property type="project" value="UniProtKB-EC"/>
</dbReference>
<dbReference type="PATRIC" id="fig|1503.3.peg.251"/>
<keyword evidence="2" id="KW-0547">Nucleotide-binding</keyword>
<dbReference type="GO" id="GO:0016887">
    <property type="term" value="F:ATP hydrolysis activity"/>
    <property type="evidence" value="ECO:0007669"/>
    <property type="project" value="InterPro"/>
</dbReference>
<dbReference type="PANTHER" id="PTHR42781:SF4">
    <property type="entry name" value="SPERMIDINE_PUTRESCINE IMPORT ATP-BINDING PROTEIN POTA"/>
    <property type="match status" value="1"/>
</dbReference>
<dbReference type="SUPFAM" id="SSF50331">
    <property type="entry name" value="MOP-like"/>
    <property type="match status" value="1"/>
</dbReference>
<dbReference type="PROSITE" id="PS50893">
    <property type="entry name" value="ABC_TRANSPORTER_2"/>
    <property type="match status" value="1"/>
</dbReference>
<dbReference type="SUPFAM" id="SSF52540">
    <property type="entry name" value="P-loop containing nucleoside triphosphate hydrolases"/>
    <property type="match status" value="1"/>
</dbReference>
<reference evidence="7" key="1">
    <citation type="submission" date="2015-07" db="EMBL/GenBank/DDBJ databases">
        <title>Draft genome sequence of the purine-degrading Gottschalkia purinilyticum DSM 1384 (formerly Clostridium purinilyticum).</title>
        <authorList>
            <person name="Poehlein A."/>
            <person name="Schiel-Bengelsdorf B."/>
            <person name="Bengelsdorf F.R."/>
            <person name="Daniel R."/>
            <person name="Duerre P."/>
        </authorList>
    </citation>
    <scope>NUCLEOTIDE SEQUENCE [LARGE SCALE GENOMIC DNA]</scope>
    <source>
        <strain evidence="7">DSM 1384</strain>
    </source>
</reference>
<dbReference type="SMART" id="SM00382">
    <property type="entry name" value="AAA"/>
    <property type="match status" value="1"/>
</dbReference>
<dbReference type="RefSeq" id="WP_050355827.1">
    <property type="nucleotide sequence ID" value="NZ_LGSS01000011.1"/>
</dbReference>
<keyword evidence="7" id="KW-1185">Reference proteome</keyword>
<dbReference type="InterPro" id="IPR017871">
    <property type="entry name" value="ABC_transporter-like_CS"/>
</dbReference>
<gene>
    <name evidence="6" type="primary">modC</name>
    <name evidence="6" type="ORF">CLPU_11c00880</name>
</gene>
<protein>
    <recommendedName>
        <fullName evidence="4">ABC-type quaternary amine transporter</fullName>
        <ecNumber evidence="4">7.6.2.9</ecNumber>
    </recommendedName>
</protein>
<feature type="domain" description="ABC transporter" evidence="5">
    <location>
        <begin position="2"/>
        <end position="231"/>
    </location>
</feature>
<dbReference type="Pfam" id="PF00005">
    <property type="entry name" value="ABC_tran"/>
    <property type="match status" value="1"/>
</dbReference>
<evidence type="ECO:0000313" key="6">
    <source>
        <dbReference type="EMBL" id="KNF07919.1"/>
    </source>
</evidence>
<keyword evidence="3 6" id="KW-0067">ATP-binding</keyword>
<evidence type="ECO:0000256" key="1">
    <source>
        <dbReference type="ARBA" id="ARBA00022448"/>
    </source>
</evidence>
<comment type="caution">
    <text evidence="6">The sequence shown here is derived from an EMBL/GenBank/DDBJ whole genome shotgun (WGS) entry which is preliminary data.</text>
</comment>
<dbReference type="InterPro" id="IPR050093">
    <property type="entry name" value="ABC_SmlMolc_Importer"/>
</dbReference>
<evidence type="ECO:0000256" key="2">
    <source>
        <dbReference type="ARBA" id="ARBA00022741"/>
    </source>
</evidence>